<dbReference type="Pfam" id="PF02823">
    <property type="entry name" value="ATP-synt_DE_N"/>
    <property type="match status" value="1"/>
</dbReference>
<evidence type="ECO:0000256" key="9">
    <source>
        <dbReference type="RuleBase" id="RU003656"/>
    </source>
</evidence>
<comment type="subunit">
    <text evidence="8 9">F-type ATPases have 2 components, CF(1) - the catalytic core - and CF(0) - the membrane proton channel. CF(1) has five subunits: alpha(3), beta(3), gamma(1), delta(1), epsilon(1). CF(0) has three main subunits: a, b and c.</text>
</comment>
<evidence type="ECO:0000256" key="1">
    <source>
        <dbReference type="ARBA" id="ARBA00004202"/>
    </source>
</evidence>
<keyword evidence="5 8" id="KW-0472">Membrane</keyword>
<dbReference type="InterPro" id="IPR020546">
    <property type="entry name" value="ATP_synth_F1_dsu/esu_N"/>
</dbReference>
<dbReference type="EMBL" id="JAAMOZ010000001">
    <property type="protein sequence ID" value="NIH56438.1"/>
    <property type="molecule type" value="Genomic_DNA"/>
</dbReference>
<dbReference type="PANTHER" id="PTHR13822">
    <property type="entry name" value="ATP SYNTHASE DELTA/EPSILON CHAIN"/>
    <property type="match status" value="1"/>
</dbReference>
<dbReference type="NCBIfam" id="TIGR01216">
    <property type="entry name" value="ATP_synt_epsi"/>
    <property type="match status" value="1"/>
</dbReference>
<evidence type="ECO:0000259" key="10">
    <source>
        <dbReference type="Pfam" id="PF02823"/>
    </source>
</evidence>
<keyword evidence="8" id="KW-1003">Cell membrane</keyword>
<keyword evidence="3 8" id="KW-0813">Transport</keyword>
<evidence type="ECO:0000256" key="2">
    <source>
        <dbReference type="ARBA" id="ARBA00005712"/>
    </source>
</evidence>
<evidence type="ECO:0000256" key="5">
    <source>
        <dbReference type="ARBA" id="ARBA00023136"/>
    </source>
</evidence>
<dbReference type="HAMAP" id="MF_00530">
    <property type="entry name" value="ATP_synth_epsil_bac"/>
    <property type="match status" value="1"/>
</dbReference>
<evidence type="ECO:0000256" key="4">
    <source>
        <dbReference type="ARBA" id="ARBA00023065"/>
    </source>
</evidence>
<comment type="similarity">
    <text evidence="2 8 9">Belongs to the ATPase epsilon chain family.</text>
</comment>
<keyword evidence="12" id="KW-1185">Reference proteome</keyword>
<comment type="function">
    <text evidence="8">Produces ATP from ADP in the presence of a proton gradient across the membrane.</text>
</comment>
<feature type="domain" description="ATP synthase F1 complex delta/epsilon subunit N-terminal" evidence="10">
    <location>
        <begin position="6"/>
        <end position="82"/>
    </location>
</feature>
<dbReference type="InterPro" id="IPR036771">
    <property type="entry name" value="ATPsynth_dsu/esu_N"/>
</dbReference>
<evidence type="ECO:0000256" key="8">
    <source>
        <dbReference type="HAMAP-Rule" id="MF_00530"/>
    </source>
</evidence>
<gene>
    <name evidence="8" type="primary">atpC</name>
    <name evidence="11" type="ORF">FB473_001083</name>
</gene>
<dbReference type="CDD" id="cd12152">
    <property type="entry name" value="F1-ATPase_delta"/>
    <property type="match status" value="1"/>
</dbReference>
<name>A0ABX0SGH7_9ACTN</name>
<dbReference type="Proteomes" id="UP000749311">
    <property type="component" value="Unassembled WGS sequence"/>
</dbReference>
<accession>A0ABX0SGH7</accession>
<dbReference type="Gene3D" id="2.60.15.10">
    <property type="entry name" value="F0F1 ATP synthase delta/epsilon subunit, N-terminal"/>
    <property type="match status" value="1"/>
</dbReference>
<dbReference type="RefSeq" id="WP_167165439.1">
    <property type="nucleotide sequence ID" value="NZ_BAAAOO010000003.1"/>
</dbReference>
<evidence type="ECO:0000313" key="11">
    <source>
        <dbReference type="EMBL" id="NIH56438.1"/>
    </source>
</evidence>
<evidence type="ECO:0000256" key="7">
    <source>
        <dbReference type="ARBA" id="ARBA00023310"/>
    </source>
</evidence>
<protein>
    <recommendedName>
        <fullName evidence="8">ATP synthase epsilon chain</fullName>
    </recommendedName>
    <alternativeName>
        <fullName evidence="8">ATP synthase F1 sector epsilon subunit</fullName>
    </alternativeName>
    <alternativeName>
        <fullName evidence="8">F-ATPase epsilon subunit</fullName>
    </alternativeName>
</protein>
<keyword evidence="4 8" id="KW-0406">Ion transport</keyword>
<evidence type="ECO:0000256" key="3">
    <source>
        <dbReference type="ARBA" id="ARBA00022448"/>
    </source>
</evidence>
<dbReference type="SUPFAM" id="SSF51344">
    <property type="entry name" value="Epsilon subunit of F1F0-ATP synthase N-terminal domain"/>
    <property type="match status" value="1"/>
</dbReference>
<evidence type="ECO:0000256" key="6">
    <source>
        <dbReference type="ARBA" id="ARBA00023196"/>
    </source>
</evidence>
<dbReference type="NCBIfam" id="NF009977">
    <property type="entry name" value="PRK13442.1"/>
    <property type="match status" value="1"/>
</dbReference>
<keyword evidence="8" id="KW-0375">Hydrogen ion transport</keyword>
<dbReference type="PANTHER" id="PTHR13822:SF10">
    <property type="entry name" value="ATP SYNTHASE EPSILON CHAIN, CHLOROPLASTIC"/>
    <property type="match status" value="1"/>
</dbReference>
<keyword evidence="7 8" id="KW-0066">ATP synthesis</keyword>
<comment type="caution">
    <text evidence="11">The sequence shown here is derived from an EMBL/GenBank/DDBJ whole genome shotgun (WGS) entry which is preliminary data.</text>
</comment>
<keyword evidence="6 8" id="KW-0139">CF(1)</keyword>
<reference evidence="11 12" key="1">
    <citation type="submission" date="2020-02" db="EMBL/GenBank/DDBJ databases">
        <title>Sequencing the genomes of 1000 actinobacteria strains.</title>
        <authorList>
            <person name="Klenk H.-P."/>
        </authorList>
    </citation>
    <scope>NUCLEOTIDE SEQUENCE [LARGE SCALE GENOMIC DNA]</scope>
    <source>
        <strain evidence="11 12">DSM 19609</strain>
    </source>
</reference>
<sequence>MAAPLLSVKVVATDGLVWKGDAVSVLVRTTEGDIGILANHEPVMAALVPHGAEIVTPDGVRHVIAIDSGFISVFENNVSVLSAFGELAQEISLEQARVGLARLHDKVDAAEADDRELRQYRRLEAQVKAAEKYELLTNGRGVLA</sequence>
<evidence type="ECO:0000313" key="12">
    <source>
        <dbReference type="Proteomes" id="UP000749311"/>
    </source>
</evidence>
<dbReference type="InterPro" id="IPR001469">
    <property type="entry name" value="ATP_synth_F1_dsu/esu"/>
</dbReference>
<proteinExistence type="inferred from homology"/>
<comment type="subcellular location">
    <subcellularLocation>
        <location evidence="1 8">Cell membrane</location>
        <topology evidence="1 8">Peripheral membrane protein</topology>
    </subcellularLocation>
</comment>
<organism evidence="11 12">
    <name type="scientific">Brooklawnia cerclae</name>
    <dbReference type="NCBI Taxonomy" id="349934"/>
    <lineage>
        <taxon>Bacteria</taxon>
        <taxon>Bacillati</taxon>
        <taxon>Actinomycetota</taxon>
        <taxon>Actinomycetes</taxon>
        <taxon>Propionibacteriales</taxon>
        <taxon>Propionibacteriaceae</taxon>
        <taxon>Brooklawnia</taxon>
    </lineage>
</organism>